<dbReference type="EMBL" id="AAQR03102202">
    <property type="status" value="NOT_ANNOTATED_CDS"/>
    <property type="molecule type" value="Genomic_DNA"/>
</dbReference>
<sequence length="44" mass="5509">RRCRTPAPRYRERLLLRSLSRDRDLSRRLRSLSRDVDRDRLRSK</sequence>
<dbReference type="HOGENOM" id="CLU_3227177_0_0_1"/>
<protein>
    <submittedName>
        <fullName evidence="1">Uncharacterized protein</fullName>
    </submittedName>
</protein>
<dbReference type="InParanoid" id="H0XVV9"/>
<proteinExistence type="predicted"/>
<dbReference type="AlphaFoldDB" id="H0XVV9"/>
<dbReference type="EMBL" id="AAQR03102199">
    <property type="status" value="NOT_ANNOTATED_CDS"/>
    <property type="molecule type" value="Genomic_DNA"/>
</dbReference>
<accession>H0XVV9</accession>
<reference evidence="1" key="2">
    <citation type="submission" date="2025-08" db="UniProtKB">
        <authorList>
            <consortium name="Ensembl"/>
        </authorList>
    </citation>
    <scope>IDENTIFICATION</scope>
</reference>
<keyword evidence="2" id="KW-1185">Reference proteome</keyword>
<reference evidence="1" key="3">
    <citation type="submission" date="2025-09" db="UniProtKB">
        <authorList>
            <consortium name="Ensembl"/>
        </authorList>
    </citation>
    <scope>IDENTIFICATION</scope>
</reference>
<name>H0XVV9_OTOGA</name>
<evidence type="ECO:0000313" key="2">
    <source>
        <dbReference type="Proteomes" id="UP000005225"/>
    </source>
</evidence>
<dbReference type="EMBL" id="AAQR03102200">
    <property type="status" value="NOT_ANNOTATED_CDS"/>
    <property type="molecule type" value="Genomic_DNA"/>
</dbReference>
<evidence type="ECO:0000313" key="1">
    <source>
        <dbReference type="Ensembl" id="ENSOGAP00000020252.1"/>
    </source>
</evidence>
<dbReference type="EMBL" id="AAQR03102203">
    <property type="status" value="NOT_ANNOTATED_CDS"/>
    <property type="molecule type" value="Genomic_DNA"/>
</dbReference>
<dbReference type="Ensembl" id="ENSOGAT00000030016.1">
    <property type="protein sequence ID" value="ENSOGAP00000020252.1"/>
    <property type="gene ID" value="ENSOGAG00000027701.1"/>
</dbReference>
<dbReference type="Proteomes" id="UP000005225">
    <property type="component" value="Unassembled WGS sequence"/>
</dbReference>
<dbReference type="EMBL" id="AAQR03102201">
    <property type="status" value="NOT_ANNOTATED_CDS"/>
    <property type="molecule type" value="Genomic_DNA"/>
</dbReference>
<reference evidence="2" key="1">
    <citation type="submission" date="2011-03" db="EMBL/GenBank/DDBJ databases">
        <title>Version 3 of the genome sequence of Otolemur garnettii (Bushbaby).</title>
        <authorList>
            <consortium name="The Broad Institute Genome Sequencing Platform"/>
            <person name="Di Palma F."/>
            <person name="Johnson J."/>
            <person name="Lander E.S."/>
            <person name="Lindblad-Toh K."/>
            <person name="Jaffe D.B."/>
            <person name="Gnerre S."/>
            <person name="MacCallum I."/>
            <person name="Przybylski D."/>
            <person name="Ribeiro F.J."/>
            <person name="Burton J.N."/>
            <person name="Walker B.J."/>
            <person name="Sharpe T."/>
            <person name="Hall G."/>
        </authorList>
    </citation>
    <scope>NUCLEOTIDE SEQUENCE [LARGE SCALE GENOMIC DNA]</scope>
</reference>
<organism evidence="1 2">
    <name type="scientific">Otolemur garnettii</name>
    <name type="common">Small-eared galago</name>
    <name type="synonym">Garnett's greater bushbaby</name>
    <dbReference type="NCBI Taxonomy" id="30611"/>
    <lineage>
        <taxon>Eukaryota</taxon>
        <taxon>Metazoa</taxon>
        <taxon>Chordata</taxon>
        <taxon>Craniata</taxon>
        <taxon>Vertebrata</taxon>
        <taxon>Euteleostomi</taxon>
        <taxon>Mammalia</taxon>
        <taxon>Eutheria</taxon>
        <taxon>Euarchontoglires</taxon>
        <taxon>Primates</taxon>
        <taxon>Strepsirrhini</taxon>
        <taxon>Lorisiformes</taxon>
        <taxon>Galagidae</taxon>
        <taxon>Otolemur</taxon>
    </lineage>
</organism>